<sequence length="574" mass="63289">MADPLSVAASVVGLLAAAGKVGSVLRQFVGAVADAPQSAQAALAAVEEMQLGLAMIQELIDTVSSLPSRRRVLLRLDHIVIVLTNCVLTMSELESLVCIKAGITDRFSWVAAEKRVKDLLSQLESQKTSLSLMVTVLFCRSEVEAMRSRERLIIVIERILERDPEFAAHIRGLENSSTVEDRSVRFDDNDSIATSTIRPVKPFPASDLRMLPRPSVLGELEIPSESKVSVETRFEFEAALWKSRPYLGMESNELDGSVTDLTLRSHAWSSLSLNDISVISVFRLPITLDDINPIAPDLTFATLLRGSGLNRGSNDSMRGRSVQSMLSQPRGRDAPKALNMPGVLHPFAAAQVAPSRLRVRRADDDIRVVVVGDASTEKTATIISYTTQTFPSVYIPSVTDDATVNVMMDGVSRSLRLSDTTGKEMYPHLRMLVYPQADVFLVFARVGIKSSYRNIENVWIPEITYLRPGVPFVIVGIGNQDGLELVRDSMSPNEHLHSNPDKPLFYARLGADLARRLGAVKYVECSINAPFRLKAVLDEAIVAALTAPDPKRKDRRRSLRPAFLSLRETTKDEE</sequence>
<dbReference type="Pfam" id="PF00071">
    <property type="entry name" value="Ras"/>
    <property type="match status" value="1"/>
</dbReference>
<keyword evidence="1" id="KW-0488">Methylation</keyword>
<evidence type="ECO:0000256" key="3">
    <source>
        <dbReference type="ARBA" id="ARBA00023134"/>
    </source>
</evidence>
<reference evidence="5" key="2">
    <citation type="submission" date="2023-06" db="EMBL/GenBank/DDBJ databases">
        <authorList>
            <consortium name="Lawrence Berkeley National Laboratory"/>
            <person name="Mondo S.J."/>
            <person name="Hensen N."/>
            <person name="Bonometti L."/>
            <person name="Westerberg I."/>
            <person name="Brannstrom I.O."/>
            <person name="Guillou S."/>
            <person name="Cros-Aarteil S."/>
            <person name="Calhoun S."/>
            <person name="Haridas S."/>
            <person name="Kuo A."/>
            <person name="Pangilinan J."/>
            <person name="Riley R."/>
            <person name="Labutti K."/>
            <person name="Andreopoulos B."/>
            <person name="Lipzen A."/>
            <person name="Chen C."/>
            <person name="Yanf M."/>
            <person name="Daum C."/>
            <person name="Ng V."/>
            <person name="Clum A."/>
            <person name="Steindorff A."/>
            <person name="Ohm R."/>
            <person name="Martin F."/>
            <person name="Silar P."/>
            <person name="Natvig D."/>
            <person name="Lalanne C."/>
            <person name="Gautier V."/>
            <person name="Ament-Velasquez S.L."/>
            <person name="Kruys A."/>
            <person name="Hutchinson M.I."/>
            <person name="Powell A.J."/>
            <person name="Barry K."/>
            <person name="Miller A.N."/>
            <person name="Grigoriev I.V."/>
            <person name="Debuchy R."/>
            <person name="Gladieux P."/>
            <person name="Thoren M.H."/>
            <person name="Johannesson H."/>
        </authorList>
    </citation>
    <scope>NUCLEOTIDE SEQUENCE</scope>
    <source>
        <strain evidence="5">CBS 333.67</strain>
    </source>
</reference>
<organism evidence="5 6">
    <name type="scientific">Chaetomium strumarium</name>
    <dbReference type="NCBI Taxonomy" id="1170767"/>
    <lineage>
        <taxon>Eukaryota</taxon>
        <taxon>Fungi</taxon>
        <taxon>Dikarya</taxon>
        <taxon>Ascomycota</taxon>
        <taxon>Pezizomycotina</taxon>
        <taxon>Sordariomycetes</taxon>
        <taxon>Sordariomycetidae</taxon>
        <taxon>Sordariales</taxon>
        <taxon>Chaetomiaceae</taxon>
        <taxon>Chaetomium</taxon>
    </lineage>
</organism>
<dbReference type="GO" id="GO:0005525">
    <property type="term" value="F:GTP binding"/>
    <property type="evidence" value="ECO:0007669"/>
    <property type="project" value="UniProtKB-KW"/>
</dbReference>
<keyword evidence="2" id="KW-0547">Nucleotide-binding</keyword>
<feature type="region of interest" description="Disordered" evidence="4">
    <location>
        <begin position="552"/>
        <end position="574"/>
    </location>
</feature>
<keyword evidence="3" id="KW-0342">GTP-binding</keyword>
<dbReference type="SMART" id="SM00173">
    <property type="entry name" value="RAS"/>
    <property type="match status" value="1"/>
</dbReference>
<keyword evidence="6" id="KW-1185">Reference proteome</keyword>
<dbReference type="InterPro" id="IPR027417">
    <property type="entry name" value="P-loop_NTPase"/>
</dbReference>
<dbReference type="SUPFAM" id="SSF52540">
    <property type="entry name" value="P-loop containing nucleoside triphosphate hydrolases"/>
    <property type="match status" value="1"/>
</dbReference>
<feature type="compositionally biased region" description="Polar residues" evidence="4">
    <location>
        <begin position="311"/>
        <end position="327"/>
    </location>
</feature>
<dbReference type="GO" id="GO:0007264">
    <property type="term" value="P:small GTPase-mediated signal transduction"/>
    <property type="evidence" value="ECO:0007669"/>
    <property type="project" value="InterPro"/>
</dbReference>
<evidence type="ECO:0000313" key="5">
    <source>
        <dbReference type="EMBL" id="KAK3305598.1"/>
    </source>
</evidence>
<evidence type="ECO:0000256" key="1">
    <source>
        <dbReference type="ARBA" id="ARBA00022481"/>
    </source>
</evidence>
<dbReference type="InterPro" id="IPR001806">
    <property type="entry name" value="Small_GTPase"/>
</dbReference>
<dbReference type="PANTHER" id="PTHR24072">
    <property type="entry name" value="RHO FAMILY GTPASE"/>
    <property type="match status" value="1"/>
</dbReference>
<name>A0AAJ0M1N4_9PEZI</name>
<gene>
    <name evidence="5" type="ORF">B0T15DRAFT_203174</name>
</gene>
<dbReference type="Proteomes" id="UP001273166">
    <property type="component" value="Unassembled WGS sequence"/>
</dbReference>
<proteinExistence type="predicted"/>
<dbReference type="PROSITE" id="PS51420">
    <property type="entry name" value="RHO"/>
    <property type="match status" value="1"/>
</dbReference>
<dbReference type="RefSeq" id="XP_062721378.1">
    <property type="nucleotide sequence ID" value="XM_062862595.1"/>
</dbReference>
<protein>
    <submittedName>
        <fullName evidence="5">Ras family-domain-containing protein</fullName>
    </submittedName>
</protein>
<comment type="caution">
    <text evidence="5">The sequence shown here is derived from an EMBL/GenBank/DDBJ whole genome shotgun (WGS) entry which is preliminary data.</text>
</comment>
<dbReference type="EMBL" id="JAUDZG010000004">
    <property type="protein sequence ID" value="KAK3305598.1"/>
    <property type="molecule type" value="Genomic_DNA"/>
</dbReference>
<accession>A0AAJ0M1N4</accession>
<dbReference type="PRINTS" id="PR00449">
    <property type="entry name" value="RASTRNSFRMNG"/>
</dbReference>
<feature type="region of interest" description="Disordered" evidence="4">
    <location>
        <begin position="311"/>
        <end position="332"/>
    </location>
</feature>
<dbReference type="InterPro" id="IPR005225">
    <property type="entry name" value="Small_GTP-bd"/>
</dbReference>
<dbReference type="InterPro" id="IPR003578">
    <property type="entry name" value="Small_GTPase_Rho"/>
</dbReference>
<dbReference type="GO" id="GO:0003924">
    <property type="term" value="F:GTPase activity"/>
    <property type="evidence" value="ECO:0007669"/>
    <property type="project" value="InterPro"/>
</dbReference>
<dbReference type="NCBIfam" id="TIGR00231">
    <property type="entry name" value="small_GTP"/>
    <property type="match status" value="1"/>
</dbReference>
<evidence type="ECO:0000256" key="2">
    <source>
        <dbReference type="ARBA" id="ARBA00022741"/>
    </source>
</evidence>
<reference evidence="5" key="1">
    <citation type="journal article" date="2023" name="Mol. Phylogenet. Evol.">
        <title>Genome-scale phylogeny and comparative genomics of the fungal order Sordariales.</title>
        <authorList>
            <person name="Hensen N."/>
            <person name="Bonometti L."/>
            <person name="Westerberg I."/>
            <person name="Brannstrom I.O."/>
            <person name="Guillou S."/>
            <person name="Cros-Aarteil S."/>
            <person name="Calhoun S."/>
            <person name="Haridas S."/>
            <person name="Kuo A."/>
            <person name="Mondo S."/>
            <person name="Pangilinan J."/>
            <person name="Riley R."/>
            <person name="LaButti K."/>
            <person name="Andreopoulos B."/>
            <person name="Lipzen A."/>
            <person name="Chen C."/>
            <person name="Yan M."/>
            <person name="Daum C."/>
            <person name="Ng V."/>
            <person name="Clum A."/>
            <person name="Steindorff A."/>
            <person name="Ohm R.A."/>
            <person name="Martin F."/>
            <person name="Silar P."/>
            <person name="Natvig D.O."/>
            <person name="Lalanne C."/>
            <person name="Gautier V."/>
            <person name="Ament-Velasquez S.L."/>
            <person name="Kruys A."/>
            <person name="Hutchinson M.I."/>
            <person name="Powell A.J."/>
            <person name="Barry K."/>
            <person name="Miller A.N."/>
            <person name="Grigoriev I.V."/>
            <person name="Debuchy R."/>
            <person name="Gladieux P."/>
            <person name="Hiltunen Thoren M."/>
            <person name="Johannesson H."/>
        </authorList>
    </citation>
    <scope>NUCLEOTIDE SEQUENCE</scope>
    <source>
        <strain evidence="5">CBS 333.67</strain>
    </source>
</reference>
<dbReference type="PROSITE" id="PS51419">
    <property type="entry name" value="RAB"/>
    <property type="match status" value="1"/>
</dbReference>
<evidence type="ECO:0000313" key="6">
    <source>
        <dbReference type="Proteomes" id="UP001273166"/>
    </source>
</evidence>
<dbReference type="Gene3D" id="3.40.50.300">
    <property type="entry name" value="P-loop containing nucleotide triphosphate hydrolases"/>
    <property type="match status" value="1"/>
</dbReference>
<dbReference type="SMART" id="SM00174">
    <property type="entry name" value="RHO"/>
    <property type="match status" value="1"/>
</dbReference>
<dbReference type="AlphaFoldDB" id="A0AAJ0M1N4"/>
<dbReference type="GeneID" id="87881424"/>
<evidence type="ECO:0000256" key="4">
    <source>
        <dbReference type="SAM" id="MobiDB-lite"/>
    </source>
</evidence>